<keyword evidence="3" id="KW-1185">Reference proteome</keyword>
<dbReference type="AlphaFoldDB" id="A0A1X6NXI0"/>
<evidence type="ECO:0000256" key="1">
    <source>
        <dbReference type="ARBA" id="ARBA00022679"/>
    </source>
</evidence>
<keyword evidence="1" id="KW-0808">Transferase</keyword>
<dbReference type="SUPFAM" id="SSF51161">
    <property type="entry name" value="Trimeric LpxA-like enzymes"/>
    <property type="match status" value="1"/>
</dbReference>
<accession>A0A1X6NXI0</accession>
<gene>
    <name evidence="2" type="ORF">BU14_0353s0003</name>
</gene>
<dbReference type="Gene3D" id="2.160.10.10">
    <property type="entry name" value="Hexapeptide repeat proteins"/>
    <property type="match status" value="1"/>
</dbReference>
<protein>
    <recommendedName>
        <fullName evidence="4">Gamma carbonic anhydrase</fullName>
    </recommendedName>
</protein>
<dbReference type="PROSITE" id="PS00101">
    <property type="entry name" value="HEXAPEP_TRANSFERASES"/>
    <property type="match status" value="1"/>
</dbReference>
<reference evidence="2 3" key="1">
    <citation type="submission" date="2017-03" db="EMBL/GenBank/DDBJ databases">
        <title>WGS assembly of Porphyra umbilicalis.</title>
        <authorList>
            <person name="Brawley S.H."/>
            <person name="Blouin N.A."/>
            <person name="Ficko-Blean E."/>
            <person name="Wheeler G.L."/>
            <person name="Lohr M."/>
            <person name="Goodson H.V."/>
            <person name="Jenkins J.W."/>
            <person name="Blaby-Haas C.E."/>
            <person name="Helliwell K.E."/>
            <person name="Chan C."/>
            <person name="Marriage T."/>
            <person name="Bhattacharya D."/>
            <person name="Klein A.S."/>
            <person name="Badis Y."/>
            <person name="Brodie J."/>
            <person name="Cao Y."/>
            <person name="Collen J."/>
            <person name="Dittami S.M."/>
            <person name="Gachon C.M."/>
            <person name="Green B.R."/>
            <person name="Karpowicz S."/>
            <person name="Kim J.W."/>
            <person name="Kudahl U."/>
            <person name="Lin S."/>
            <person name="Michel G."/>
            <person name="Mittag M."/>
            <person name="Olson B.J."/>
            <person name="Pangilinan J."/>
            <person name="Peng Y."/>
            <person name="Qiu H."/>
            <person name="Shu S."/>
            <person name="Singer J.T."/>
            <person name="Smith A.G."/>
            <person name="Sprecher B.N."/>
            <person name="Wagner V."/>
            <person name="Wang W."/>
            <person name="Wang Z.-Y."/>
            <person name="Yan J."/>
            <person name="Yarish C."/>
            <person name="Zoeuner-Riek S."/>
            <person name="Zhuang Y."/>
            <person name="Zou Y."/>
            <person name="Lindquist E.A."/>
            <person name="Grimwood J."/>
            <person name="Barry K."/>
            <person name="Rokhsar D.S."/>
            <person name="Schmutz J."/>
            <person name="Stiller J.W."/>
            <person name="Grossman A.R."/>
            <person name="Prochnik S.E."/>
        </authorList>
    </citation>
    <scope>NUCLEOTIDE SEQUENCE [LARGE SCALE GENOMIC DNA]</scope>
    <source>
        <strain evidence="2">4086291</strain>
    </source>
</reference>
<evidence type="ECO:0008006" key="4">
    <source>
        <dbReference type="Google" id="ProtNLM"/>
    </source>
</evidence>
<dbReference type="OrthoDB" id="25818at2759"/>
<name>A0A1X6NXI0_PORUM</name>
<evidence type="ECO:0000313" key="2">
    <source>
        <dbReference type="EMBL" id="OSX73359.1"/>
    </source>
</evidence>
<dbReference type="PANTHER" id="PTHR13061">
    <property type="entry name" value="DYNACTIN SUBUNIT P25"/>
    <property type="match status" value="1"/>
</dbReference>
<proteinExistence type="predicted"/>
<dbReference type="InterPro" id="IPR011004">
    <property type="entry name" value="Trimer_LpxA-like_sf"/>
</dbReference>
<evidence type="ECO:0000313" key="3">
    <source>
        <dbReference type="Proteomes" id="UP000218209"/>
    </source>
</evidence>
<sequence>MALRGAIFSLGGAARRAGVALEAAGCSLQGSYAYTERLSRHRNVLPLKSGAPPPDAAFIAPTASVLGAVTATPSASVWYGATVRGDVAPVSLGERSAVMDGALVGGGSSVGDGAVVGAGSVLGDGAVLGVGAVVGRGAVLGEGVVVEENGVVDAGAVVPPNTTVQSGTRHSGAPAVLSGSVPAADVDAAASTAKETVTLATAHAAENAKSGAQVRAEARLTELRSERSEDYLAHMGLLGKRDEVAAKQAEWYEREERELAEAGRRK</sequence>
<dbReference type="InterPro" id="IPR018357">
    <property type="entry name" value="Hexapep_transf_CS"/>
</dbReference>
<dbReference type="EMBL" id="KV919000">
    <property type="protein sequence ID" value="OSX73359.1"/>
    <property type="molecule type" value="Genomic_DNA"/>
</dbReference>
<dbReference type="InterPro" id="IPR050484">
    <property type="entry name" value="Transf_Hexapept/Carb_Anhydrase"/>
</dbReference>
<dbReference type="Proteomes" id="UP000218209">
    <property type="component" value="Unassembled WGS sequence"/>
</dbReference>
<organism evidence="2 3">
    <name type="scientific">Porphyra umbilicalis</name>
    <name type="common">Purple laver</name>
    <name type="synonym">Red alga</name>
    <dbReference type="NCBI Taxonomy" id="2786"/>
    <lineage>
        <taxon>Eukaryota</taxon>
        <taxon>Rhodophyta</taxon>
        <taxon>Bangiophyceae</taxon>
        <taxon>Bangiales</taxon>
        <taxon>Bangiaceae</taxon>
        <taxon>Porphyra</taxon>
    </lineage>
</organism>
<dbReference type="PANTHER" id="PTHR13061:SF29">
    <property type="entry name" value="GAMMA CARBONIC ANHYDRASE-LIKE 1, MITOCHONDRIAL-RELATED"/>
    <property type="match status" value="1"/>
</dbReference>
<dbReference type="GO" id="GO:0016740">
    <property type="term" value="F:transferase activity"/>
    <property type="evidence" value="ECO:0007669"/>
    <property type="project" value="UniProtKB-KW"/>
</dbReference>